<organism evidence="5 6">
    <name type="scientific">Denitrificimonas caeni</name>
    <dbReference type="NCBI Taxonomy" id="521720"/>
    <lineage>
        <taxon>Bacteria</taxon>
        <taxon>Pseudomonadati</taxon>
        <taxon>Pseudomonadota</taxon>
        <taxon>Gammaproteobacteria</taxon>
        <taxon>Pseudomonadales</taxon>
        <taxon>Pseudomonadaceae</taxon>
        <taxon>Denitrificimonas</taxon>
    </lineage>
</organism>
<dbReference type="NCBIfam" id="NF001195">
    <property type="entry name" value="PRK00162.1"/>
    <property type="match status" value="1"/>
</dbReference>
<dbReference type="HAMAP" id="MF_01009">
    <property type="entry name" value="Thiosulf_sulfurtr"/>
    <property type="match status" value="1"/>
</dbReference>
<name>A0AAE9VUW8_9GAMM</name>
<dbReference type="InterPro" id="IPR023695">
    <property type="entry name" value="Thiosulf_sulfurTrfase"/>
</dbReference>
<dbReference type="GO" id="GO:0005737">
    <property type="term" value="C:cytoplasm"/>
    <property type="evidence" value="ECO:0007669"/>
    <property type="project" value="UniProtKB-SubCell"/>
</dbReference>
<feature type="domain" description="Rhodanese" evidence="4">
    <location>
        <begin position="16"/>
        <end position="104"/>
    </location>
</feature>
<dbReference type="PANTHER" id="PTHR43031:SF6">
    <property type="entry name" value="THIOSULFATE SULFURTRANSFERASE GLPE"/>
    <property type="match status" value="1"/>
</dbReference>
<dbReference type="InterPro" id="IPR001763">
    <property type="entry name" value="Rhodanese-like_dom"/>
</dbReference>
<keyword evidence="2 3" id="KW-0808">Transferase</keyword>
<evidence type="ECO:0000313" key="5">
    <source>
        <dbReference type="EMBL" id="WBE25336.1"/>
    </source>
</evidence>
<sequence>MHAFQRINVQQAQQLCADGAVMVDIRDPESFANGHPSAAIHLDNQSLAEFIAHADLDAPTIVICYHGHSSQSAAAYLHGQDFSDLYSMDGGFEEWARVFPALVERSAE</sequence>
<comment type="similarity">
    <text evidence="3">Belongs to the GlpE family.</text>
</comment>
<dbReference type="AlphaFoldDB" id="A0AAE9VUW8"/>
<dbReference type="PROSITE" id="PS50206">
    <property type="entry name" value="RHODANESE_3"/>
    <property type="match status" value="1"/>
</dbReference>
<evidence type="ECO:0000313" key="6">
    <source>
        <dbReference type="Proteomes" id="UP001212189"/>
    </source>
</evidence>
<comment type="catalytic activity">
    <reaction evidence="3">
        <text>thiosulfate + [thioredoxin]-dithiol = [thioredoxin]-disulfide + hydrogen sulfide + sulfite + 2 H(+)</text>
        <dbReference type="Rhea" id="RHEA:83859"/>
        <dbReference type="Rhea" id="RHEA-COMP:10698"/>
        <dbReference type="Rhea" id="RHEA-COMP:10700"/>
        <dbReference type="ChEBI" id="CHEBI:15378"/>
        <dbReference type="ChEBI" id="CHEBI:17359"/>
        <dbReference type="ChEBI" id="CHEBI:29919"/>
        <dbReference type="ChEBI" id="CHEBI:29950"/>
        <dbReference type="ChEBI" id="CHEBI:33542"/>
        <dbReference type="ChEBI" id="CHEBI:50058"/>
    </reaction>
</comment>
<keyword evidence="6" id="KW-1185">Reference proteome</keyword>
<dbReference type="EMBL" id="CP114976">
    <property type="protein sequence ID" value="WBE25336.1"/>
    <property type="molecule type" value="Genomic_DNA"/>
</dbReference>
<gene>
    <name evidence="3 5" type="primary">glpE</name>
    <name evidence="5" type="ORF">O6P33_00355</name>
</gene>
<evidence type="ECO:0000256" key="1">
    <source>
        <dbReference type="ARBA" id="ARBA00022490"/>
    </source>
</evidence>
<comment type="function">
    <text evidence="3">Transferase that catalyzes the transfer of sulfur from thiosulfate to thiophilic acceptors such as cyanide or dithiols. May function in a CysM-independent thiosulfate assimilation pathway by catalyzing the conversion of thiosulfate to sulfite, which can then be used for L-cysteine biosynthesis.</text>
</comment>
<dbReference type="SUPFAM" id="SSF52821">
    <property type="entry name" value="Rhodanese/Cell cycle control phosphatase"/>
    <property type="match status" value="1"/>
</dbReference>
<reference evidence="5 6" key="1">
    <citation type="submission" date="2022-12" db="EMBL/GenBank/DDBJ databases">
        <title>Coexistence and Characterization of a Novel Tigecycline Resistance gene tet(X) variant and blaNDM-1 in a Pseudomonas caeni Isolate of Chicken Origin.</title>
        <authorList>
            <person name="Lu X."/>
            <person name="Zhang L."/>
            <person name="Li R."/>
            <person name="Wang Z."/>
        </authorList>
    </citation>
    <scope>NUCLEOTIDE SEQUENCE [LARGE SCALE GENOMIC DNA]</scope>
    <source>
        <strain evidence="5 6">CE14</strain>
    </source>
</reference>
<evidence type="ECO:0000256" key="3">
    <source>
        <dbReference type="HAMAP-Rule" id="MF_01009"/>
    </source>
</evidence>
<dbReference type="RefSeq" id="WP_269818282.1">
    <property type="nucleotide sequence ID" value="NZ_CP114976.1"/>
</dbReference>
<keyword evidence="1 3" id="KW-0963">Cytoplasm</keyword>
<evidence type="ECO:0000259" key="4">
    <source>
        <dbReference type="PROSITE" id="PS50206"/>
    </source>
</evidence>
<dbReference type="InterPro" id="IPR036873">
    <property type="entry name" value="Rhodanese-like_dom_sf"/>
</dbReference>
<dbReference type="KEGG" id="dce:O6P33_00355"/>
<dbReference type="GO" id="GO:0004792">
    <property type="term" value="F:thiosulfate-cyanide sulfurtransferase activity"/>
    <property type="evidence" value="ECO:0007669"/>
    <property type="project" value="UniProtKB-UniRule"/>
</dbReference>
<feature type="active site" description="Cysteine persulfide intermediate" evidence="3">
    <location>
        <position position="64"/>
    </location>
</feature>
<protein>
    <recommendedName>
        <fullName evidence="3">Thiosulfate sulfurtransferase GlpE</fullName>
        <ecNumber evidence="3">2.8.1.1</ecNumber>
    </recommendedName>
</protein>
<evidence type="ECO:0000256" key="2">
    <source>
        <dbReference type="ARBA" id="ARBA00022679"/>
    </source>
</evidence>
<dbReference type="InterPro" id="IPR050229">
    <property type="entry name" value="GlpE_sulfurtransferase"/>
</dbReference>
<dbReference type="Proteomes" id="UP001212189">
    <property type="component" value="Chromosome"/>
</dbReference>
<accession>A0AAE9VUW8</accession>
<proteinExistence type="inferred from homology"/>
<dbReference type="SMART" id="SM00450">
    <property type="entry name" value="RHOD"/>
    <property type="match status" value="1"/>
</dbReference>
<dbReference type="CDD" id="cd01444">
    <property type="entry name" value="GlpE_ST"/>
    <property type="match status" value="1"/>
</dbReference>
<dbReference type="Gene3D" id="3.40.250.10">
    <property type="entry name" value="Rhodanese-like domain"/>
    <property type="match status" value="1"/>
</dbReference>
<dbReference type="Pfam" id="PF00581">
    <property type="entry name" value="Rhodanese"/>
    <property type="match status" value="1"/>
</dbReference>
<comment type="catalytic activity">
    <reaction evidence="3">
        <text>thiosulfate + hydrogen cyanide = thiocyanate + sulfite + 2 H(+)</text>
        <dbReference type="Rhea" id="RHEA:16881"/>
        <dbReference type="ChEBI" id="CHEBI:15378"/>
        <dbReference type="ChEBI" id="CHEBI:17359"/>
        <dbReference type="ChEBI" id="CHEBI:18022"/>
        <dbReference type="ChEBI" id="CHEBI:18407"/>
        <dbReference type="ChEBI" id="CHEBI:33542"/>
        <dbReference type="EC" id="2.8.1.1"/>
    </reaction>
</comment>
<dbReference type="PANTHER" id="PTHR43031">
    <property type="entry name" value="FAD-DEPENDENT OXIDOREDUCTASE"/>
    <property type="match status" value="1"/>
</dbReference>
<dbReference type="EC" id="2.8.1.1" evidence="3"/>
<comment type="subcellular location">
    <subcellularLocation>
        <location evidence="3">Cytoplasm</location>
    </subcellularLocation>
</comment>